<accession>A0A3E0DG07</accession>
<evidence type="ECO:0000313" key="3">
    <source>
        <dbReference type="Proteomes" id="UP000256405"/>
    </source>
</evidence>
<name>A0A3E0DG07_9BACT</name>
<gene>
    <name evidence="2" type="ORF">C8N25_12623</name>
</gene>
<feature type="transmembrane region" description="Helical" evidence="1">
    <location>
        <begin position="157"/>
        <end position="180"/>
    </location>
</feature>
<dbReference type="AlphaFoldDB" id="A0A3E0DG07"/>
<comment type="caution">
    <text evidence="2">The sequence shown here is derived from an EMBL/GenBank/DDBJ whole genome shotgun (WGS) entry which is preliminary data.</text>
</comment>
<keyword evidence="1" id="KW-1133">Transmembrane helix</keyword>
<keyword evidence="1" id="KW-0812">Transmembrane</keyword>
<evidence type="ECO:0000313" key="2">
    <source>
        <dbReference type="EMBL" id="REG81519.1"/>
    </source>
</evidence>
<organism evidence="2 3">
    <name type="scientific">Algoriphagus antarcticus</name>
    <dbReference type="NCBI Taxonomy" id="238540"/>
    <lineage>
        <taxon>Bacteria</taxon>
        <taxon>Pseudomonadati</taxon>
        <taxon>Bacteroidota</taxon>
        <taxon>Cytophagia</taxon>
        <taxon>Cytophagales</taxon>
        <taxon>Cyclobacteriaceae</taxon>
        <taxon>Algoriphagus</taxon>
    </lineage>
</organism>
<evidence type="ECO:0000256" key="1">
    <source>
        <dbReference type="SAM" id="Phobius"/>
    </source>
</evidence>
<dbReference type="Proteomes" id="UP000256405">
    <property type="component" value="Unassembled WGS sequence"/>
</dbReference>
<dbReference type="OrthoDB" id="824104at2"/>
<feature type="transmembrane region" description="Helical" evidence="1">
    <location>
        <begin position="88"/>
        <end position="109"/>
    </location>
</feature>
<protein>
    <submittedName>
        <fullName evidence="2">Uncharacterized protein</fullName>
    </submittedName>
</protein>
<reference evidence="2 3" key="1">
    <citation type="submission" date="2018-08" db="EMBL/GenBank/DDBJ databases">
        <title>Genomic Encyclopedia of Archaeal and Bacterial Type Strains, Phase II (KMG-II): from individual species to whole genera.</title>
        <authorList>
            <person name="Goeker M."/>
        </authorList>
    </citation>
    <scope>NUCLEOTIDE SEQUENCE [LARGE SCALE GENOMIC DNA]</scope>
    <source>
        <strain evidence="2 3">DSM 15986</strain>
    </source>
</reference>
<dbReference type="RefSeq" id="WP_086541005.1">
    <property type="nucleotide sequence ID" value="NZ_MSSW01000017.1"/>
</dbReference>
<keyword evidence="3" id="KW-1185">Reference proteome</keyword>
<feature type="transmembrane region" description="Helical" evidence="1">
    <location>
        <begin position="115"/>
        <end position="136"/>
    </location>
</feature>
<sequence length="226" mass="26790">MRKLTEQELDQVKKAIAAKELTSAEILIEIYDHYVSHLESFEEMDFEEQLFELEGKFTPNYCKTLQLNFYETAEKELNRLQWSIWKSYFTWPRAMWTIFFFIIFFYIWINGGAFSRTLALSFPFISGFSLNGWLWYKSYKKVNEIRKLVKSHTTLQSSYLPNSVTQFAIMFGVFNLLFNIPRTLNLLNSMESIFSIIAILLIYGLFISYMLSFYEACKLKSKIALI</sequence>
<proteinExistence type="predicted"/>
<dbReference type="EMBL" id="QUNF01000026">
    <property type="protein sequence ID" value="REG81519.1"/>
    <property type="molecule type" value="Genomic_DNA"/>
</dbReference>
<keyword evidence="1" id="KW-0472">Membrane</keyword>
<feature type="transmembrane region" description="Helical" evidence="1">
    <location>
        <begin position="192"/>
        <end position="214"/>
    </location>
</feature>